<dbReference type="PANTHER" id="PTHR11051">
    <property type="entry name" value="GLYCOSYL HYDROLASE-RELATED"/>
    <property type="match status" value="1"/>
</dbReference>
<dbReference type="Gene3D" id="2.60.120.260">
    <property type="entry name" value="Galactose-binding domain-like"/>
    <property type="match status" value="1"/>
</dbReference>
<dbReference type="Gene3D" id="1.50.10.10">
    <property type="match status" value="1"/>
</dbReference>
<evidence type="ECO:0000259" key="4">
    <source>
        <dbReference type="Pfam" id="PF03632"/>
    </source>
</evidence>
<comment type="catalytic activity">
    <reaction evidence="1">
        <text>alpha,alpha-trehalose + H2O = alpha-D-glucose + beta-D-glucose</text>
        <dbReference type="Rhea" id="RHEA:32675"/>
        <dbReference type="ChEBI" id="CHEBI:15377"/>
        <dbReference type="ChEBI" id="CHEBI:15903"/>
        <dbReference type="ChEBI" id="CHEBI:16551"/>
        <dbReference type="ChEBI" id="CHEBI:17925"/>
        <dbReference type="EC" id="3.2.1.28"/>
    </reaction>
</comment>
<feature type="domain" description="Glycoside hydrolase family 65 central catalytic" evidence="4">
    <location>
        <begin position="344"/>
        <end position="531"/>
    </location>
</feature>
<keyword evidence="8" id="KW-1185">Reference proteome</keyword>
<dbReference type="Pfam" id="PF03633">
    <property type="entry name" value="Glyco_hydro_65C"/>
    <property type="match status" value="1"/>
</dbReference>
<evidence type="ECO:0000256" key="1">
    <source>
        <dbReference type="ARBA" id="ARBA00001576"/>
    </source>
</evidence>
<name>A0A6A6WF76_9PEZI</name>
<gene>
    <name evidence="7" type="ORF">EJ05DRAFT_265239</name>
</gene>
<evidence type="ECO:0000256" key="3">
    <source>
        <dbReference type="ARBA" id="ARBA00012757"/>
    </source>
</evidence>
<dbReference type="OrthoDB" id="200349at2759"/>
<comment type="similarity">
    <text evidence="2">Belongs to the glycosyl hydrolase 65 family.</text>
</comment>
<dbReference type="GO" id="GO:0009277">
    <property type="term" value="C:fungal-type cell wall"/>
    <property type="evidence" value="ECO:0007669"/>
    <property type="project" value="TreeGrafter"/>
</dbReference>
<dbReference type="InterPro" id="IPR012341">
    <property type="entry name" value="6hp_glycosidase-like_sf"/>
</dbReference>
<evidence type="ECO:0000256" key="2">
    <source>
        <dbReference type="ARBA" id="ARBA00006768"/>
    </source>
</evidence>
<dbReference type="InterPro" id="IPR008928">
    <property type="entry name" value="6-hairpin_glycosidase_sf"/>
</dbReference>
<dbReference type="InterPro" id="IPR037018">
    <property type="entry name" value="GH65_N"/>
</dbReference>
<dbReference type="GeneID" id="54481356"/>
<accession>A0A6A6WF76</accession>
<dbReference type="InterPro" id="IPR011013">
    <property type="entry name" value="Gal_mutarotase_sf_dom"/>
</dbReference>
<dbReference type="SUPFAM" id="SSF74650">
    <property type="entry name" value="Galactose mutarotase-like"/>
    <property type="match status" value="1"/>
</dbReference>
<dbReference type="EC" id="3.2.1.28" evidence="3"/>
<dbReference type="PANTHER" id="PTHR11051:SF8">
    <property type="entry name" value="PROTEIN-GLUCOSYLGALACTOSYLHYDROXYLYSINE GLUCOSIDASE"/>
    <property type="match status" value="1"/>
</dbReference>
<feature type="domain" description="Glycoside hydrolase family 65 N-terminal" evidence="6">
    <location>
        <begin position="1"/>
        <end position="250"/>
    </location>
</feature>
<evidence type="ECO:0000313" key="8">
    <source>
        <dbReference type="Proteomes" id="UP000799437"/>
    </source>
</evidence>
<dbReference type="GO" id="GO:0030246">
    <property type="term" value="F:carbohydrate binding"/>
    <property type="evidence" value="ECO:0007669"/>
    <property type="project" value="InterPro"/>
</dbReference>
<feature type="domain" description="Glycoside hydrolase family 65 C-terminal" evidence="5">
    <location>
        <begin position="685"/>
        <end position="726"/>
    </location>
</feature>
<reference evidence="7" key="1">
    <citation type="journal article" date="2020" name="Stud. Mycol.">
        <title>101 Dothideomycetes genomes: a test case for predicting lifestyles and emergence of pathogens.</title>
        <authorList>
            <person name="Haridas S."/>
            <person name="Albert R."/>
            <person name="Binder M."/>
            <person name="Bloem J."/>
            <person name="Labutti K."/>
            <person name="Salamov A."/>
            <person name="Andreopoulos B."/>
            <person name="Baker S."/>
            <person name="Barry K."/>
            <person name="Bills G."/>
            <person name="Bluhm B."/>
            <person name="Cannon C."/>
            <person name="Castanera R."/>
            <person name="Culley D."/>
            <person name="Daum C."/>
            <person name="Ezra D."/>
            <person name="Gonzalez J."/>
            <person name="Henrissat B."/>
            <person name="Kuo A."/>
            <person name="Liang C."/>
            <person name="Lipzen A."/>
            <person name="Lutzoni F."/>
            <person name="Magnuson J."/>
            <person name="Mondo S."/>
            <person name="Nolan M."/>
            <person name="Ohm R."/>
            <person name="Pangilinan J."/>
            <person name="Park H.-J."/>
            <person name="Ramirez L."/>
            <person name="Alfaro M."/>
            <person name="Sun H."/>
            <person name="Tritt A."/>
            <person name="Yoshinaga Y."/>
            <person name="Zwiers L.-H."/>
            <person name="Turgeon B."/>
            <person name="Goodwin S."/>
            <person name="Spatafora J."/>
            <person name="Crous P."/>
            <person name="Grigoriev I."/>
        </authorList>
    </citation>
    <scope>NUCLEOTIDE SEQUENCE</scope>
    <source>
        <strain evidence="7">CBS 121739</strain>
    </source>
</reference>
<dbReference type="SUPFAM" id="SSF48208">
    <property type="entry name" value="Six-hairpin glycosidases"/>
    <property type="match status" value="1"/>
</dbReference>
<dbReference type="RefSeq" id="XP_033603929.1">
    <property type="nucleotide sequence ID" value="XM_033740302.1"/>
</dbReference>
<organism evidence="7 8">
    <name type="scientific">Pseudovirgaria hyperparasitica</name>
    <dbReference type="NCBI Taxonomy" id="470096"/>
    <lineage>
        <taxon>Eukaryota</taxon>
        <taxon>Fungi</taxon>
        <taxon>Dikarya</taxon>
        <taxon>Ascomycota</taxon>
        <taxon>Pezizomycotina</taxon>
        <taxon>Dothideomycetes</taxon>
        <taxon>Dothideomycetes incertae sedis</taxon>
        <taxon>Acrospermales</taxon>
        <taxon>Acrospermaceae</taxon>
        <taxon>Pseudovirgaria</taxon>
    </lineage>
</organism>
<protein>
    <recommendedName>
        <fullName evidence="3">alpha,alpha-trehalase</fullName>
        <ecNumber evidence="3">3.2.1.28</ecNumber>
    </recommendedName>
</protein>
<dbReference type="Gene3D" id="2.60.420.10">
    <property type="entry name" value="Maltose phosphorylase, domain 3"/>
    <property type="match status" value="1"/>
</dbReference>
<dbReference type="InterPro" id="IPR005196">
    <property type="entry name" value="Glyco_hydro_65_N"/>
</dbReference>
<evidence type="ECO:0000259" key="6">
    <source>
        <dbReference type="Pfam" id="PF03636"/>
    </source>
</evidence>
<dbReference type="EMBL" id="ML996567">
    <property type="protein sequence ID" value="KAF2761478.1"/>
    <property type="molecule type" value="Genomic_DNA"/>
</dbReference>
<dbReference type="Pfam" id="PF03636">
    <property type="entry name" value="Glyco_hydro_65N"/>
    <property type="match status" value="1"/>
</dbReference>
<evidence type="ECO:0000313" key="7">
    <source>
        <dbReference type="EMBL" id="KAF2761478.1"/>
    </source>
</evidence>
<proteinExistence type="inferred from homology"/>
<dbReference type="Pfam" id="PF03632">
    <property type="entry name" value="Glyco_hydro_65m"/>
    <property type="match status" value="1"/>
</dbReference>
<dbReference type="GO" id="GO:0005993">
    <property type="term" value="P:trehalose catabolic process"/>
    <property type="evidence" value="ECO:0007669"/>
    <property type="project" value="TreeGrafter"/>
</dbReference>
<dbReference type="AlphaFoldDB" id="A0A6A6WF76"/>
<dbReference type="InterPro" id="IPR005194">
    <property type="entry name" value="Glyco_hydro_65_C"/>
</dbReference>
<dbReference type="InterPro" id="IPR005195">
    <property type="entry name" value="Glyco_hydro_65_M"/>
</dbReference>
<dbReference type="Gene3D" id="2.70.98.40">
    <property type="entry name" value="Glycoside hydrolase, family 65, N-terminal domain"/>
    <property type="match status" value="1"/>
</dbReference>
<evidence type="ECO:0000259" key="5">
    <source>
        <dbReference type="Pfam" id="PF03633"/>
    </source>
</evidence>
<dbReference type="Proteomes" id="UP000799437">
    <property type="component" value="Unassembled WGS sequence"/>
</dbReference>
<dbReference type="GO" id="GO:0004555">
    <property type="term" value="F:alpha,alpha-trehalase activity"/>
    <property type="evidence" value="ECO:0007669"/>
    <property type="project" value="UniProtKB-EC"/>
</dbReference>
<sequence>MSLANGYLGISIAALGPFFEVDEPGAVSGWPLFTRRQAFGTIAGFYDSQPRTNGTNFEWLYQYGGESVISGVPHWAGLTIEVDGNVLDASTHASQIFNFSSTLDMKKGLLSWDYTWAPSETQAINIEYNMFVHKLYVNQAAVQLKMTPSRDTLVTITDVLAGDAAVRTDFVDKGHDAATIWSAVRPNGVSNVTAYIYSTLTSSCNDILATQLVSGGIGGNQSSIAQSIPAQLLAKHTTEVEKHIGGASSDAFSDPQKTARSASLSGADAGFASLLESHVTEWHNIFSDDSVDSFRADDGSLPEDPQIVELQILAVSNPYQLLQQTVGENAIAEAGHNINLGGNSISVCGLGSDCYAGWIFWDAETWMQPGLVVSQPQVAKQIAQYRVNKFPAAQENINTAYQSSKNQTARFSPRGAAYPWISGRFGNSTAAGPAFDYEYHLNGDIGLEFVNYWIVSGDIDYFRNELFPIYDAIATFYTDLLDYNETTKLYSLKNATDPDEYANHVDKAGFTTALIEKHLNNTNRFRHIFNMPTIDAYSERASSLDLPVNEKASIILEYDTMNGSINVKQADVVLIDDFLDYPNPYSLSNLDYYAGRQSQDGPGMTYSVFSIVANKFSPSGCSAYTYDIYGTEPYIRGPWFQYSEQLVDDPSSNGGANPAYPFLTGTGGSHRVAVFGYLGLNLSLDALSINPNLPPQIPHLTYRTIYWQGHAITARSNQTHTTLSRLPHSLPSANSKYTTSPIPISHGLSSNSTIPLAPNSTITLPNRRIGTISTWENNIAQCRPLASSPQPYVPGQMPLSAVDGAISTVWQPASATEAWISVDLSSSTGSEKGIPGDRFYPITAIHLAWSRSPPISFSVVFSNSTLPPFGTADQGMIVNVTTSQNVAISEPYDPATAGDIVGVYLGNTTNVTLESPVWSGRYATLVIEGTQAGGEKGAQVAEFGIIREGGESIRMGR</sequence>